<dbReference type="Gene3D" id="3.60.21.10">
    <property type="match status" value="1"/>
</dbReference>
<evidence type="ECO:0000313" key="7">
    <source>
        <dbReference type="Proteomes" id="UP001216595"/>
    </source>
</evidence>
<evidence type="ECO:0000256" key="1">
    <source>
        <dbReference type="ARBA" id="ARBA00022723"/>
    </source>
</evidence>
<evidence type="ECO:0000256" key="2">
    <source>
        <dbReference type="ARBA" id="ARBA00022801"/>
    </source>
</evidence>
<dbReference type="SUPFAM" id="SSF56300">
    <property type="entry name" value="Metallo-dependent phosphatases"/>
    <property type="match status" value="1"/>
</dbReference>
<dbReference type="PANTHER" id="PTHR42988:SF2">
    <property type="entry name" value="CYCLIC NUCLEOTIDE PHOSPHODIESTERASE CBUA0032-RELATED"/>
    <property type="match status" value="1"/>
</dbReference>
<dbReference type="Pfam" id="PF00149">
    <property type="entry name" value="Metallophos"/>
    <property type="match status" value="1"/>
</dbReference>
<evidence type="ECO:0000256" key="4">
    <source>
        <dbReference type="ARBA" id="ARBA00025742"/>
    </source>
</evidence>
<comment type="caution">
    <text evidence="6">The sequence shown here is derived from an EMBL/GenBank/DDBJ whole genome shotgun (WGS) entry which is preliminary data.</text>
</comment>
<organism evidence="6 7">
    <name type="scientific">Asticcacaulis currens</name>
    <dbReference type="NCBI Taxonomy" id="2984210"/>
    <lineage>
        <taxon>Bacteria</taxon>
        <taxon>Pseudomonadati</taxon>
        <taxon>Pseudomonadota</taxon>
        <taxon>Alphaproteobacteria</taxon>
        <taxon>Caulobacterales</taxon>
        <taxon>Caulobacteraceae</taxon>
        <taxon>Asticcacaulis</taxon>
    </lineage>
</organism>
<proteinExistence type="inferred from homology"/>
<dbReference type="PANTHER" id="PTHR42988">
    <property type="entry name" value="PHOSPHOHYDROLASE"/>
    <property type="match status" value="1"/>
</dbReference>
<sequence>MRIAHISDLHFGAHDRLVTEILTQTLIELDPDLVLASGDITQDATVPEFAEAADFFRRLPMPAFVIPGNHDLPGLDLRRFVQPWKRYRDHIARDLEPELHADLVDIKGINSARMILPALNWAYGSISARQRQDIASFFAASTTPWRVLTLHHPPLNPSEFPLDVTVFNSEELLKTLGEQKVDIVLSGHQHHAYVETRVMNGHTTLFVCASTAMSIRVRKQPQGFNLLDFSDKSVRIELRQLSGERFLPYSAVTHTKV</sequence>
<protein>
    <submittedName>
        <fullName evidence="6">Metallophosphoesterase</fullName>
    </submittedName>
</protein>
<dbReference type="InterPro" id="IPR050884">
    <property type="entry name" value="CNP_phosphodiesterase-III"/>
</dbReference>
<dbReference type="Proteomes" id="UP001216595">
    <property type="component" value="Unassembled WGS sequence"/>
</dbReference>
<dbReference type="InterPro" id="IPR029052">
    <property type="entry name" value="Metallo-depent_PP-like"/>
</dbReference>
<keyword evidence="7" id="KW-1185">Reference proteome</keyword>
<gene>
    <name evidence="6" type="ORF">PQU94_01990</name>
</gene>
<keyword evidence="1" id="KW-0479">Metal-binding</keyword>
<keyword evidence="3" id="KW-0408">Iron</keyword>
<dbReference type="EMBL" id="JAQQKW010000001">
    <property type="protein sequence ID" value="MDC7693047.1"/>
    <property type="molecule type" value="Genomic_DNA"/>
</dbReference>
<dbReference type="RefSeq" id="WP_272739816.1">
    <property type="nucleotide sequence ID" value="NZ_JAQQKW010000001.1"/>
</dbReference>
<accession>A0ABT5IA47</accession>
<feature type="domain" description="Calcineurin-like phosphoesterase" evidence="5">
    <location>
        <begin position="1"/>
        <end position="191"/>
    </location>
</feature>
<dbReference type="InterPro" id="IPR004843">
    <property type="entry name" value="Calcineurin-like_PHP"/>
</dbReference>
<evidence type="ECO:0000256" key="3">
    <source>
        <dbReference type="ARBA" id="ARBA00023004"/>
    </source>
</evidence>
<evidence type="ECO:0000313" key="6">
    <source>
        <dbReference type="EMBL" id="MDC7693047.1"/>
    </source>
</evidence>
<comment type="similarity">
    <text evidence="4">Belongs to the cyclic nucleotide phosphodiesterase class-III family.</text>
</comment>
<reference evidence="6 7" key="1">
    <citation type="submission" date="2023-01" db="EMBL/GenBank/DDBJ databases">
        <title>Novel species of the genus Asticcacaulis isolated from rivers.</title>
        <authorList>
            <person name="Lu H."/>
        </authorList>
    </citation>
    <scope>NUCLEOTIDE SEQUENCE [LARGE SCALE GENOMIC DNA]</scope>
    <source>
        <strain evidence="6 7">DXS10W</strain>
    </source>
</reference>
<keyword evidence="2" id="KW-0378">Hydrolase</keyword>
<evidence type="ECO:0000259" key="5">
    <source>
        <dbReference type="Pfam" id="PF00149"/>
    </source>
</evidence>
<name>A0ABT5IA47_9CAUL</name>